<feature type="transmembrane region" description="Helical" evidence="8">
    <location>
        <begin position="362"/>
        <end position="380"/>
    </location>
</feature>
<feature type="transmembrane region" description="Helical" evidence="8">
    <location>
        <begin position="306"/>
        <end position="330"/>
    </location>
</feature>
<evidence type="ECO:0000256" key="6">
    <source>
        <dbReference type="ARBA" id="ARBA00022989"/>
    </source>
</evidence>
<feature type="transmembrane region" description="Helical" evidence="8">
    <location>
        <begin position="40"/>
        <end position="59"/>
    </location>
</feature>
<evidence type="ECO:0000256" key="1">
    <source>
        <dbReference type="ARBA" id="ARBA00004651"/>
    </source>
</evidence>
<reference evidence="10" key="1">
    <citation type="submission" date="2016-10" db="EMBL/GenBank/DDBJ databases">
        <authorList>
            <person name="Varghese N."/>
            <person name="Submissions S."/>
        </authorList>
    </citation>
    <scope>NUCLEOTIDE SEQUENCE [LARGE SCALE GENOMIC DNA]</scope>
    <source>
        <strain evidence="10">DSM 123</strain>
    </source>
</reference>
<organism evidence="9 10">
    <name type="scientific">Rhodopseudomonas pseudopalustris</name>
    <dbReference type="NCBI Taxonomy" id="1513892"/>
    <lineage>
        <taxon>Bacteria</taxon>
        <taxon>Pseudomonadati</taxon>
        <taxon>Pseudomonadota</taxon>
        <taxon>Alphaproteobacteria</taxon>
        <taxon>Hyphomicrobiales</taxon>
        <taxon>Nitrobacteraceae</taxon>
        <taxon>Rhodopseudomonas</taxon>
    </lineage>
</organism>
<evidence type="ECO:0000313" key="9">
    <source>
        <dbReference type="EMBL" id="SEP36735.1"/>
    </source>
</evidence>
<name>A0A1H8XA06_9BRAD</name>
<keyword evidence="3" id="KW-0328">Glycosyltransferase</keyword>
<feature type="transmembrane region" description="Helical" evidence="8">
    <location>
        <begin position="419"/>
        <end position="436"/>
    </location>
</feature>
<feature type="transmembrane region" description="Helical" evidence="8">
    <location>
        <begin position="212"/>
        <end position="242"/>
    </location>
</feature>
<dbReference type="InterPro" id="IPR050297">
    <property type="entry name" value="LipidA_mod_glycosyltrf_83"/>
</dbReference>
<gene>
    <name evidence="9" type="ORF">SAMN05444123_11820</name>
</gene>
<keyword evidence="5 8" id="KW-0812">Transmembrane</keyword>
<feature type="transmembrane region" description="Helical" evidence="8">
    <location>
        <begin position="448"/>
        <end position="467"/>
    </location>
</feature>
<keyword evidence="6 8" id="KW-1133">Transmembrane helix</keyword>
<dbReference type="PANTHER" id="PTHR33908">
    <property type="entry name" value="MANNOSYLTRANSFERASE YKCB-RELATED"/>
    <property type="match status" value="1"/>
</dbReference>
<feature type="transmembrane region" description="Helical" evidence="8">
    <location>
        <begin position="337"/>
        <end position="356"/>
    </location>
</feature>
<evidence type="ECO:0000313" key="10">
    <source>
        <dbReference type="Proteomes" id="UP000199615"/>
    </source>
</evidence>
<dbReference type="RefSeq" id="WP_011502963.1">
    <property type="nucleotide sequence ID" value="NZ_FODT01000018.1"/>
</dbReference>
<dbReference type="PANTHER" id="PTHR33908:SF3">
    <property type="entry name" value="UNDECAPRENYL PHOSPHATE-ALPHA-4-AMINO-4-DEOXY-L-ARABINOSE ARABINOSYL TRANSFERASE"/>
    <property type="match status" value="1"/>
</dbReference>
<feature type="transmembrane region" description="Helical" evidence="8">
    <location>
        <begin position="254"/>
        <end position="274"/>
    </location>
</feature>
<dbReference type="EMBL" id="FODT01000018">
    <property type="protein sequence ID" value="SEP36735.1"/>
    <property type="molecule type" value="Genomic_DNA"/>
</dbReference>
<dbReference type="GO" id="GO:0016763">
    <property type="term" value="F:pentosyltransferase activity"/>
    <property type="evidence" value="ECO:0007669"/>
    <property type="project" value="TreeGrafter"/>
</dbReference>
<feature type="transmembrane region" description="Helical" evidence="8">
    <location>
        <begin position="123"/>
        <end position="147"/>
    </location>
</feature>
<feature type="transmembrane region" description="Helical" evidence="8">
    <location>
        <begin position="392"/>
        <end position="413"/>
    </location>
</feature>
<keyword evidence="4 9" id="KW-0808">Transferase</keyword>
<evidence type="ECO:0000256" key="7">
    <source>
        <dbReference type="ARBA" id="ARBA00023136"/>
    </source>
</evidence>
<protein>
    <submittedName>
        <fullName evidence="9">4-amino-4-deoxy-L-arabinose transferase</fullName>
    </submittedName>
</protein>
<dbReference type="Proteomes" id="UP000199615">
    <property type="component" value="Unassembled WGS sequence"/>
</dbReference>
<dbReference type="GO" id="GO:0005886">
    <property type="term" value="C:plasma membrane"/>
    <property type="evidence" value="ECO:0007669"/>
    <property type="project" value="UniProtKB-SubCell"/>
</dbReference>
<accession>A0A1H8XA06</accession>
<feature type="transmembrane region" description="Helical" evidence="8">
    <location>
        <begin position="177"/>
        <end position="197"/>
    </location>
</feature>
<comment type="subcellular location">
    <subcellularLocation>
        <location evidence="1">Cell membrane</location>
        <topology evidence="1">Multi-pass membrane protein</topology>
    </subcellularLocation>
</comment>
<keyword evidence="2" id="KW-1003">Cell membrane</keyword>
<keyword evidence="7 8" id="KW-0472">Membrane</keyword>
<dbReference type="GO" id="GO:0010041">
    <property type="term" value="P:response to iron(III) ion"/>
    <property type="evidence" value="ECO:0007669"/>
    <property type="project" value="TreeGrafter"/>
</dbReference>
<evidence type="ECO:0000256" key="5">
    <source>
        <dbReference type="ARBA" id="ARBA00022692"/>
    </source>
</evidence>
<proteinExistence type="predicted"/>
<dbReference type="AlphaFoldDB" id="A0A1H8XA06"/>
<dbReference type="GO" id="GO:0009103">
    <property type="term" value="P:lipopolysaccharide biosynthetic process"/>
    <property type="evidence" value="ECO:0007669"/>
    <property type="project" value="TreeGrafter"/>
</dbReference>
<sequence>MTETSPTPRFGGPREPRNAIDPGRGLVAVLDFASVSHLRAVAFLVLVGLLFFLPGFFNIPPIDRDEARFAQATKQMVESDDFIDIRFQDEVRYKKPVGIYWLQAAVVETASRLGLPRAEVRIWLYRVPSLAGAIGAVLMTYWAALAFVGRRGAVIAGLLLCSSILLGVEARLAKTDAFLLFTVTAAMGAMAHVYLAWQRGDDRYHSWITPAIFWTAVAAGILLKGPLILMFIALTVAALAFVDRSAVWLWRLKPLAGVLWMLVLVLPWFIAIFLRAGDTFFADSVGGDMLSKIASPKESHGAPPGLYFLLFWVTFWPGAPLAAMAAPAVWRARREPGAQYLLAWVIPSWIVFELVITKLPHYVLPLYPAIAIMTAGAIEHSVLSRSWLTRGAAWWFAIPVVVLSLAIIGAIILTRQPAFLAWPFVAASLIFGLFAWRLFDQNRAEASLLNASLASLFLMVAALGVVVPTLRPVFPSVEIAQALRKVVCVGPKAAAVGFHEPSLVFMTGTDTLLTDGSGAADFLLGGSCRFALVEARSERAFAARAEAIGLHYNVATRIDGYNFSQGKPVSIAIFRSEGTQ</sequence>
<dbReference type="OrthoDB" id="9810951at2"/>
<evidence type="ECO:0000256" key="3">
    <source>
        <dbReference type="ARBA" id="ARBA00022676"/>
    </source>
</evidence>
<evidence type="ECO:0000256" key="4">
    <source>
        <dbReference type="ARBA" id="ARBA00022679"/>
    </source>
</evidence>
<evidence type="ECO:0000256" key="8">
    <source>
        <dbReference type="SAM" id="Phobius"/>
    </source>
</evidence>
<feature type="transmembrane region" description="Helical" evidence="8">
    <location>
        <begin position="153"/>
        <end position="170"/>
    </location>
</feature>
<evidence type="ECO:0000256" key="2">
    <source>
        <dbReference type="ARBA" id="ARBA00022475"/>
    </source>
</evidence>
<keyword evidence="10" id="KW-1185">Reference proteome</keyword>